<gene>
    <name evidence="2" type="ORF">JSE7799_00115</name>
</gene>
<accession>A0A0M7B615</accession>
<proteinExistence type="predicted"/>
<dbReference type="Proteomes" id="UP000049455">
    <property type="component" value="Unassembled WGS sequence"/>
</dbReference>
<evidence type="ECO:0000313" key="3">
    <source>
        <dbReference type="Proteomes" id="UP000049455"/>
    </source>
</evidence>
<dbReference type="AlphaFoldDB" id="A0A0M7B615"/>
<evidence type="ECO:0000313" key="2">
    <source>
        <dbReference type="EMBL" id="CUH09723.1"/>
    </source>
</evidence>
<name>A0A0M7B615_9RHOB</name>
<organism evidence="2 3">
    <name type="scientific">Jannaschia seosinensis</name>
    <dbReference type="NCBI Taxonomy" id="313367"/>
    <lineage>
        <taxon>Bacteria</taxon>
        <taxon>Pseudomonadati</taxon>
        <taxon>Pseudomonadota</taxon>
        <taxon>Alphaproteobacteria</taxon>
        <taxon>Rhodobacterales</taxon>
        <taxon>Roseobacteraceae</taxon>
        <taxon>Jannaschia</taxon>
    </lineage>
</organism>
<protein>
    <submittedName>
        <fullName evidence="2">Uncharacterized protein</fullName>
    </submittedName>
</protein>
<feature type="region of interest" description="Disordered" evidence="1">
    <location>
        <begin position="1"/>
        <end position="22"/>
    </location>
</feature>
<feature type="compositionally biased region" description="Polar residues" evidence="1">
    <location>
        <begin position="1"/>
        <end position="10"/>
    </location>
</feature>
<evidence type="ECO:0000256" key="1">
    <source>
        <dbReference type="SAM" id="MobiDB-lite"/>
    </source>
</evidence>
<reference evidence="2 3" key="1">
    <citation type="submission" date="2015-09" db="EMBL/GenBank/DDBJ databases">
        <authorList>
            <person name="Jackson K.R."/>
            <person name="Lunt B.L."/>
            <person name="Fisher J.N.B."/>
            <person name="Gardner A.V."/>
            <person name="Bailey M.E."/>
            <person name="Deus L.M."/>
            <person name="Earl A.S."/>
            <person name="Gibby P.D."/>
            <person name="Hartmann K.A."/>
            <person name="Liu J.E."/>
            <person name="Manci A.M."/>
            <person name="Nielsen D.A."/>
            <person name="Solomon M.B."/>
            <person name="Breakwell D.P."/>
            <person name="Burnett S.H."/>
            <person name="Grose J.H."/>
        </authorList>
    </citation>
    <scope>NUCLEOTIDE SEQUENCE [LARGE SCALE GENOMIC DNA]</scope>
    <source>
        <strain evidence="2 3">CECT 7799</strain>
    </source>
</reference>
<keyword evidence="3" id="KW-1185">Reference proteome</keyword>
<sequence length="62" mass="6844">MKKQVNASSYTTSRDTTRGDRRGVEHVDWVMAEVVLLKSESLASITKKYIVSDGYATSAAFS</sequence>
<dbReference type="EMBL" id="CYPR01000003">
    <property type="protein sequence ID" value="CUH09723.1"/>
    <property type="molecule type" value="Genomic_DNA"/>
</dbReference>
<dbReference type="STRING" id="313367.JSE7799_00115"/>